<evidence type="ECO:0000259" key="11">
    <source>
        <dbReference type="PROSITE" id="PS50109"/>
    </source>
</evidence>
<evidence type="ECO:0000256" key="1">
    <source>
        <dbReference type="ARBA" id="ARBA00000085"/>
    </source>
</evidence>
<dbReference type="InterPro" id="IPR039506">
    <property type="entry name" value="SPOB_a"/>
</dbReference>
<dbReference type="InterPro" id="IPR004358">
    <property type="entry name" value="Sig_transdc_His_kin-like_C"/>
</dbReference>
<dbReference type="PRINTS" id="PR00344">
    <property type="entry name" value="BCTRLSENSOR"/>
</dbReference>
<keyword evidence="4" id="KW-1003">Cell membrane</keyword>
<dbReference type="Gene3D" id="1.10.287.130">
    <property type="match status" value="1"/>
</dbReference>
<organism evidence="12 13">
    <name type="scientific">Actinomycetospora chlora</name>
    <dbReference type="NCBI Taxonomy" id="663608"/>
    <lineage>
        <taxon>Bacteria</taxon>
        <taxon>Bacillati</taxon>
        <taxon>Actinomycetota</taxon>
        <taxon>Actinomycetes</taxon>
        <taxon>Pseudonocardiales</taxon>
        <taxon>Pseudonocardiaceae</taxon>
        <taxon>Actinomycetospora</taxon>
    </lineage>
</organism>
<comment type="catalytic activity">
    <reaction evidence="1">
        <text>ATP + protein L-histidine = ADP + protein N-phospho-L-histidine.</text>
        <dbReference type="EC" id="2.7.13.3"/>
    </reaction>
</comment>
<protein>
    <recommendedName>
        <fullName evidence="3">histidine kinase</fullName>
        <ecNumber evidence="3">2.7.13.3</ecNumber>
    </recommendedName>
</protein>
<dbReference type="Pfam" id="PF14689">
    <property type="entry name" value="SPOB_a"/>
    <property type="match status" value="1"/>
</dbReference>
<keyword evidence="9 10" id="KW-0472">Membrane</keyword>
<evidence type="ECO:0000256" key="6">
    <source>
        <dbReference type="ARBA" id="ARBA00022777"/>
    </source>
</evidence>
<dbReference type="PROSITE" id="PS50109">
    <property type="entry name" value="HIS_KIN"/>
    <property type="match status" value="1"/>
</dbReference>
<keyword evidence="6 12" id="KW-0418">Kinase</keyword>
<dbReference type="Pfam" id="PF17203">
    <property type="entry name" value="sCache_3_2"/>
    <property type="match status" value="1"/>
</dbReference>
<comment type="caution">
    <text evidence="12">The sequence shown here is derived from an EMBL/GenBank/DDBJ whole genome shotgun (WGS) entry which is preliminary data.</text>
</comment>
<evidence type="ECO:0000256" key="9">
    <source>
        <dbReference type="ARBA" id="ARBA00023136"/>
    </source>
</evidence>
<dbReference type="GO" id="GO:0016301">
    <property type="term" value="F:kinase activity"/>
    <property type="evidence" value="ECO:0007669"/>
    <property type="project" value="UniProtKB-KW"/>
</dbReference>
<evidence type="ECO:0000256" key="10">
    <source>
        <dbReference type="SAM" id="Phobius"/>
    </source>
</evidence>
<feature type="transmembrane region" description="Helical" evidence="10">
    <location>
        <begin position="49"/>
        <end position="72"/>
    </location>
</feature>
<dbReference type="InterPro" id="IPR029151">
    <property type="entry name" value="Sensor-like_sf"/>
</dbReference>
<evidence type="ECO:0000256" key="5">
    <source>
        <dbReference type="ARBA" id="ARBA00022692"/>
    </source>
</evidence>
<accession>A0ABP9BSL1</accession>
<evidence type="ECO:0000256" key="8">
    <source>
        <dbReference type="ARBA" id="ARBA00023012"/>
    </source>
</evidence>
<evidence type="ECO:0000313" key="12">
    <source>
        <dbReference type="EMBL" id="GAA4798681.1"/>
    </source>
</evidence>
<evidence type="ECO:0000256" key="7">
    <source>
        <dbReference type="ARBA" id="ARBA00022989"/>
    </source>
</evidence>
<dbReference type="SMART" id="SM00387">
    <property type="entry name" value="HATPase_c"/>
    <property type="match status" value="1"/>
</dbReference>
<dbReference type="Pfam" id="PF02518">
    <property type="entry name" value="HATPase_c"/>
    <property type="match status" value="1"/>
</dbReference>
<evidence type="ECO:0000256" key="4">
    <source>
        <dbReference type="ARBA" id="ARBA00022475"/>
    </source>
</evidence>
<dbReference type="Gene3D" id="3.30.450.20">
    <property type="entry name" value="PAS domain"/>
    <property type="match status" value="2"/>
</dbReference>
<dbReference type="SUPFAM" id="SSF103190">
    <property type="entry name" value="Sensory domain-like"/>
    <property type="match status" value="1"/>
</dbReference>
<dbReference type="SUPFAM" id="SSF55874">
    <property type="entry name" value="ATPase domain of HSP90 chaperone/DNA topoisomerase II/histidine kinase"/>
    <property type="match status" value="1"/>
</dbReference>
<keyword evidence="8" id="KW-0902">Two-component regulatory system</keyword>
<evidence type="ECO:0000256" key="2">
    <source>
        <dbReference type="ARBA" id="ARBA00004651"/>
    </source>
</evidence>
<keyword evidence="7 10" id="KW-1133">Transmembrane helix</keyword>
<keyword evidence="5 10" id="KW-0812">Transmembrane</keyword>
<dbReference type="EC" id="2.7.13.3" evidence="3"/>
<comment type="subcellular location">
    <subcellularLocation>
        <location evidence="2">Cell membrane</location>
        <topology evidence="2">Multi-pass membrane protein</topology>
    </subcellularLocation>
</comment>
<evidence type="ECO:0000313" key="13">
    <source>
        <dbReference type="Proteomes" id="UP001500928"/>
    </source>
</evidence>
<proteinExistence type="predicted"/>
<feature type="domain" description="Histidine kinase" evidence="11">
    <location>
        <begin position="473"/>
        <end position="578"/>
    </location>
</feature>
<sequence>MVGRAAPSWSLCATAPDVRLRRGDPGRDGRCVSAPVREPRRRSSLVRRLLALEIATVVLTAVIAGGVSAWSTRATIERDAADKVLAVAVAMAASPGLANAVAARDVPRVQAAAEGARAGTGVSFVTIMDPSGTRLSHPDPARIGETYQGTFAPAAAGATLVETFPGTLGLSVRAIVPVRDAGGGVVGMVAAGQLRVQVVDRVLRELAVLAVAAALAIALGVGLAAYAARRVKRDTLGLEPREITALHRHHEAVMAAMREGLLVLDVDTGRVVVLNGEAARLLGLPDTVDPSRAAGPTLDELGVDPALRERLADRSPVTDETVLVGERLLLVNRTDLAEAGASDLVVTLRDRTELEAMTRELDDARSVTRALRFAAHEHANHLQAVSTLIELGAHDDARALAQRWTHDLLGGADGGAGTGELRDRLADPALAALVLDKAADARDRGLVLRVGETTALTPDEAGDEQASTDRVTVVGNLVDNALDAALAGAHAGGGGGVVELDVHAHGDHVVVRVADDGPGLADPETAFTPGWSTKGTDGHGLGLALVRRVVARRGGELAVAPGPDGRGTVVTVTLPIAAQSPAASR</sequence>
<gene>
    <name evidence="12" type="ORF">GCM10023200_39200</name>
</gene>
<dbReference type="Gene3D" id="3.30.565.10">
    <property type="entry name" value="Histidine kinase-like ATPase, C-terminal domain"/>
    <property type="match status" value="1"/>
</dbReference>
<dbReference type="PANTHER" id="PTHR43065">
    <property type="entry name" value="SENSOR HISTIDINE KINASE"/>
    <property type="match status" value="1"/>
</dbReference>
<name>A0ABP9BSL1_9PSEU</name>
<dbReference type="InterPro" id="IPR033463">
    <property type="entry name" value="sCache_3"/>
</dbReference>
<keyword evidence="13" id="KW-1185">Reference proteome</keyword>
<dbReference type="InterPro" id="IPR003594">
    <property type="entry name" value="HATPase_dom"/>
</dbReference>
<evidence type="ECO:0000256" key="3">
    <source>
        <dbReference type="ARBA" id="ARBA00012438"/>
    </source>
</evidence>
<keyword evidence="6 12" id="KW-0808">Transferase</keyword>
<dbReference type="EMBL" id="BAABHO010000033">
    <property type="protein sequence ID" value="GAA4798681.1"/>
    <property type="molecule type" value="Genomic_DNA"/>
</dbReference>
<dbReference type="InterPro" id="IPR005467">
    <property type="entry name" value="His_kinase_dom"/>
</dbReference>
<dbReference type="Proteomes" id="UP001500928">
    <property type="component" value="Unassembled WGS sequence"/>
</dbReference>
<feature type="transmembrane region" description="Helical" evidence="10">
    <location>
        <begin position="206"/>
        <end position="228"/>
    </location>
</feature>
<feature type="transmembrane region" description="Helical" evidence="10">
    <location>
        <begin position="84"/>
        <end position="102"/>
    </location>
</feature>
<reference evidence="13" key="1">
    <citation type="journal article" date="2019" name="Int. J. Syst. Evol. Microbiol.">
        <title>The Global Catalogue of Microorganisms (GCM) 10K type strain sequencing project: providing services to taxonomists for standard genome sequencing and annotation.</title>
        <authorList>
            <consortium name="The Broad Institute Genomics Platform"/>
            <consortium name="The Broad Institute Genome Sequencing Center for Infectious Disease"/>
            <person name="Wu L."/>
            <person name="Ma J."/>
        </authorList>
    </citation>
    <scope>NUCLEOTIDE SEQUENCE [LARGE SCALE GENOMIC DNA]</scope>
    <source>
        <strain evidence="13">JCM 17979</strain>
    </source>
</reference>
<dbReference type="InterPro" id="IPR036890">
    <property type="entry name" value="HATPase_C_sf"/>
</dbReference>